<dbReference type="RefSeq" id="WP_089302524.1">
    <property type="nucleotide sequence ID" value="NZ_FZNW01000017.1"/>
</dbReference>
<sequence length="69" mass="7667">MASSGTWQTVCQQRHFVTRTFWDKGTIVAVTACGWLMRRTAYDVRMRDATVCISCASLDNSHQHSAGAS</sequence>
<dbReference type="Proteomes" id="UP000198348">
    <property type="component" value="Unassembled WGS sequence"/>
</dbReference>
<name>A0A238YV67_9PSEU</name>
<reference evidence="1 2" key="1">
    <citation type="submission" date="2017-06" db="EMBL/GenBank/DDBJ databases">
        <authorList>
            <person name="Kim H.J."/>
            <person name="Triplett B.A."/>
        </authorList>
    </citation>
    <scope>NUCLEOTIDE SEQUENCE [LARGE SCALE GENOMIC DNA]</scope>
    <source>
        <strain evidence="1 2">DSM 45207</strain>
    </source>
</reference>
<dbReference type="AlphaFoldDB" id="A0A238YV67"/>
<organism evidence="1 2">
    <name type="scientific">Haloechinothrix alba</name>
    <dbReference type="NCBI Taxonomy" id="664784"/>
    <lineage>
        <taxon>Bacteria</taxon>
        <taxon>Bacillati</taxon>
        <taxon>Actinomycetota</taxon>
        <taxon>Actinomycetes</taxon>
        <taxon>Pseudonocardiales</taxon>
        <taxon>Pseudonocardiaceae</taxon>
        <taxon>Haloechinothrix</taxon>
    </lineage>
</organism>
<accession>A0A238YV67</accession>
<gene>
    <name evidence="1" type="ORF">SAMN06265360_11745</name>
</gene>
<dbReference type="EMBL" id="FZNW01000017">
    <property type="protein sequence ID" value="SNR74621.1"/>
    <property type="molecule type" value="Genomic_DNA"/>
</dbReference>
<keyword evidence="2" id="KW-1185">Reference proteome</keyword>
<proteinExistence type="predicted"/>
<evidence type="ECO:0000313" key="1">
    <source>
        <dbReference type="EMBL" id="SNR74621.1"/>
    </source>
</evidence>
<evidence type="ECO:0000313" key="2">
    <source>
        <dbReference type="Proteomes" id="UP000198348"/>
    </source>
</evidence>
<protein>
    <submittedName>
        <fullName evidence="1">Uncharacterized protein</fullName>
    </submittedName>
</protein>